<dbReference type="GO" id="GO:0016020">
    <property type="term" value="C:membrane"/>
    <property type="evidence" value="ECO:0007669"/>
    <property type="project" value="UniProtKB-SubCell"/>
</dbReference>
<evidence type="ECO:0000256" key="1">
    <source>
        <dbReference type="ARBA" id="ARBA00001947"/>
    </source>
</evidence>
<dbReference type="NCBIfam" id="TIGR00054">
    <property type="entry name" value="RIP metalloprotease RseP"/>
    <property type="match status" value="1"/>
</dbReference>
<dbReference type="EMBL" id="FQWD01000002">
    <property type="protein sequence ID" value="SHG07299.1"/>
    <property type="molecule type" value="Genomic_DNA"/>
</dbReference>
<accession>A0A1M5GU89</accession>
<dbReference type="PANTHER" id="PTHR42837">
    <property type="entry name" value="REGULATOR OF SIGMA-E PROTEASE RSEP"/>
    <property type="match status" value="1"/>
</dbReference>
<dbReference type="SUPFAM" id="SSF50156">
    <property type="entry name" value="PDZ domain-like"/>
    <property type="match status" value="2"/>
</dbReference>
<dbReference type="InterPro" id="IPR001478">
    <property type="entry name" value="PDZ"/>
</dbReference>
<evidence type="ECO:0000313" key="14">
    <source>
        <dbReference type="Proteomes" id="UP000184520"/>
    </source>
</evidence>
<keyword evidence="6 11" id="KW-0378">Hydrolase</keyword>
<keyword evidence="4 13" id="KW-0645">Protease</keyword>
<dbReference type="Proteomes" id="UP000184520">
    <property type="component" value="Unassembled WGS sequence"/>
</dbReference>
<feature type="domain" description="PDZ" evidence="12">
    <location>
        <begin position="211"/>
        <end position="280"/>
    </location>
</feature>
<dbReference type="GO" id="GO:0046872">
    <property type="term" value="F:metal ion binding"/>
    <property type="evidence" value="ECO:0007669"/>
    <property type="project" value="UniProtKB-KW"/>
</dbReference>
<dbReference type="OrthoDB" id="9782003at2"/>
<dbReference type="InterPro" id="IPR004387">
    <property type="entry name" value="Pept_M50_Zn"/>
</dbReference>
<protein>
    <recommendedName>
        <fullName evidence="11">Zinc metalloprotease</fullName>
        <ecNumber evidence="11">3.4.24.-</ecNumber>
    </recommendedName>
</protein>
<feature type="domain" description="PDZ" evidence="12">
    <location>
        <begin position="119"/>
        <end position="187"/>
    </location>
</feature>
<comment type="subcellular location">
    <subcellularLocation>
        <location evidence="2">Membrane</location>
        <topology evidence="2">Multi-pass membrane protein</topology>
    </subcellularLocation>
</comment>
<evidence type="ECO:0000256" key="3">
    <source>
        <dbReference type="ARBA" id="ARBA00007931"/>
    </source>
</evidence>
<feature type="transmembrane region" description="Helical" evidence="11">
    <location>
        <begin position="12"/>
        <end position="31"/>
    </location>
</feature>
<evidence type="ECO:0000256" key="6">
    <source>
        <dbReference type="ARBA" id="ARBA00022801"/>
    </source>
</evidence>
<keyword evidence="7 11" id="KW-0862">Zinc</keyword>
<keyword evidence="8 11" id="KW-1133">Transmembrane helix</keyword>
<keyword evidence="9 11" id="KW-0482">Metalloprotease</keyword>
<dbReference type="STRING" id="634436.SAMN05216361_1176"/>
<feature type="transmembrane region" description="Helical" evidence="11">
    <location>
        <begin position="100"/>
        <end position="125"/>
    </location>
</feature>
<evidence type="ECO:0000313" key="13">
    <source>
        <dbReference type="EMBL" id="SHG07299.1"/>
    </source>
</evidence>
<dbReference type="CDD" id="cd06163">
    <property type="entry name" value="S2P-M50_PDZ_RseP-like"/>
    <property type="match status" value="2"/>
</dbReference>
<keyword evidence="5 11" id="KW-0812">Transmembrane</keyword>
<dbReference type="PANTHER" id="PTHR42837:SF2">
    <property type="entry name" value="MEMBRANE METALLOPROTEASE ARASP2, CHLOROPLASTIC-RELATED"/>
    <property type="match status" value="1"/>
</dbReference>
<dbReference type="SMART" id="SM00228">
    <property type="entry name" value="PDZ"/>
    <property type="match status" value="2"/>
</dbReference>
<dbReference type="InterPro" id="IPR008915">
    <property type="entry name" value="Peptidase_M50"/>
</dbReference>
<evidence type="ECO:0000256" key="10">
    <source>
        <dbReference type="ARBA" id="ARBA00023136"/>
    </source>
</evidence>
<evidence type="ECO:0000256" key="5">
    <source>
        <dbReference type="ARBA" id="ARBA00022692"/>
    </source>
</evidence>
<evidence type="ECO:0000256" key="4">
    <source>
        <dbReference type="ARBA" id="ARBA00022670"/>
    </source>
</evidence>
<dbReference type="AlphaFoldDB" id="A0A1M5GU89"/>
<dbReference type="GO" id="GO:0004222">
    <property type="term" value="F:metalloendopeptidase activity"/>
    <property type="evidence" value="ECO:0007669"/>
    <property type="project" value="InterPro"/>
</dbReference>
<gene>
    <name evidence="13" type="ORF">SAMN05216361_1176</name>
</gene>
<evidence type="ECO:0000256" key="2">
    <source>
        <dbReference type="ARBA" id="ARBA00004141"/>
    </source>
</evidence>
<dbReference type="Pfam" id="PF02163">
    <property type="entry name" value="Peptidase_M50"/>
    <property type="match status" value="1"/>
</dbReference>
<dbReference type="InterPro" id="IPR036034">
    <property type="entry name" value="PDZ_sf"/>
</dbReference>
<dbReference type="Gene3D" id="2.30.42.10">
    <property type="match status" value="2"/>
</dbReference>
<feature type="transmembrane region" description="Helical" evidence="11">
    <location>
        <begin position="376"/>
        <end position="398"/>
    </location>
</feature>
<keyword evidence="11" id="KW-0479">Metal-binding</keyword>
<organism evidence="13 14">
    <name type="scientific">Marisediminitalea aggregata</name>
    <dbReference type="NCBI Taxonomy" id="634436"/>
    <lineage>
        <taxon>Bacteria</taxon>
        <taxon>Pseudomonadati</taxon>
        <taxon>Pseudomonadota</taxon>
        <taxon>Gammaproteobacteria</taxon>
        <taxon>Alteromonadales</taxon>
        <taxon>Alteromonadaceae</taxon>
        <taxon>Marisediminitalea</taxon>
    </lineage>
</organism>
<feature type="transmembrane region" description="Helical" evidence="11">
    <location>
        <begin position="426"/>
        <end position="444"/>
    </location>
</feature>
<dbReference type="NCBIfam" id="NF008046">
    <property type="entry name" value="PRK10779.1"/>
    <property type="match status" value="1"/>
</dbReference>
<keyword evidence="14" id="KW-1185">Reference proteome</keyword>
<keyword evidence="10 11" id="KW-0472">Membrane</keyword>
<proteinExistence type="inferred from homology"/>
<sequence length="451" mass="48354">MVFEFLRNAGAFIVALGILVAVHEWGHYYVARLCGVYVKRFSIGFGKPLWRKQGSNGTEFVVAAIPLGGYVRMLDERVDDVPAELSSQAFNRQSVAKRMAIIAAGPGVNFIFAAIALYAMFLIGISTVKPVIGDIAPQSIAANAGLAAGDEIIQVGSRHTPDWEAVNFELISHVGDSSMAVTVKNANGVTQQRELLIDGWNFDSDSESPLRSVGITPFTPAATLNVAFVGEGSAAKSAGVQVGDTIVALNGETVADWQSLVAFVKDNPGEHVTLSVNRAGQTYDLSATIGRRDTPEGQDGYLGVSPYAEAWPEGYVFTHQYGVFEAMGKAVDKTWRLMTLSIEMIGKLVTGDVSVKNLSGPISIAQGAGSSAGYGLVYFLSFLALISVNLGIVNLLPLPMLDGGHLMYFTIEWLTGKPVSEEIQEWGFKIGAMLLFTIMSIAIFNDITRLS</sequence>
<comment type="similarity">
    <text evidence="3 11">Belongs to the peptidase M50B family.</text>
</comment>
<reference evidence="14" key="1">
    <citation type="submission" date="2016-11" db="EMBL/GenBank/DDBJ databases">
        <authorList>
            <person name="Varghese N."/>
            <person name="Submissions S."/>
        </authorList>
    </citation>
    <scope>NUCLEOTIDE SEQUENCE [LARGE SCALE GENOMIC DNA]</scope>
    <source>
        <strain evidence="14">CGMCC 1.8995</strain>
    </source>
</reference>
<evidence type="ECO:0000256" key="11">
    <source>
        <dbReference type="RuleBase" id="RU362031"/>
    </source>
</evidence>
<dbReference type="InterPro" id="IPR041489">
    <property type="entry name" value="PDZ_6"/>
</dbReference>
<evidence type="ECO:0000256" key="8">
    <source>
        <dbReference type="ARBA" id="ARBA00022989"/>
    </source>
</evidence>
<comment type="cofactor">
    <cofactor evidence="1 11">
        <name>Zn(2+)</name>
        <dbReference type="ChEBI" id="CHEBI:29105"/>
    </cofactor>
</comment>
<dbReference type="EC" id="3.4.24.-" evidence="11"/>
<evidence type="ECO:0000256" key="9">
    <source>
        <dbReference type="ARBA" id="ARBA00023049"/>
    </source>
</evidence>
<evidence type="ECO:0000259" key="12">
    <source>
        <dbReference type="SMART" id="SM00228"/>
    </source>
</evidence>
<dbReference type="CDD" id="cd23082">
    <property type="entry name" value="cpPDZ1_EcRseP-like"/>
    <property type="match status" value="1"/>
</dbReference>
<dbReference type="GO" id="GO:0006508">
    <property type="term" value="P:proteolysis"/>
    <property type="evidence" value="ECO:0007669"/>
    <property type="project" value="UniProtKB-KW"/>
</dbReference>
<dbReference type="RefSeq" id="WP_073319298.1">
    <property type="nucleotide sequence ID" value="NZ_FQWD01000002.1"/>
</dbReference>
<evidence type="ECO:0000256" key="7">
    <source>
        <dbReference type="ARBA" id="ARBA00022833"/>
    </source>
</evidence>
<dbReference type="Pfam" id="PF17820">
    <property type="entry name" value="PDZ_6"/>
    <property type="match status" value="1"/>
</dbReference>
<name>A0A1M5GU89_9ALTE</name>